<evidence type="ECO:0000313" key="3">
    <source>
        <dbReference type="Proteomes" id="UP000076858"/>
    </source>
</evidence>
<feature type="non-terminal residue" evidence="2">
    <location>
        <position position="412"/>
    </location>
</feature>
<keyword evidence="3" id="KW-1185">Reference proteome</keyword>
<dbReference type="AlphaFoldDB" id="A0A162EZW1"/>
<dbReference type="Proteomes" id="UP000076858">
    <property type="component" value="Unassembled WGS sequence"/>
</dbReference>
<feature type="region of interest" description="Disordered" evidence="1">
    <location>
        <begin position="1"/>
        <end position="24"/>
    </location>
</feature>
<dbReference type="PANTHER" id="PTHR33198:SF21">
    <property type="entry name" value="RETROTRANSPOSON GAG DOMAIN-CONTAINING PROTEIN"/>
    <property type="match status" value="1"/>
</dbReference>
<dbReference type="OrthoDB" id="5978043at2759"/>
<reference evidence="2 3" key="1">
    <citation type="submission" date="2016-03" db="EMBL/GenBank/DDBJ databases">
        <title>EvidentialGene: Evidence-directed Construction of Genes on Genomes.</title>
        <authorList>
            <person name="Gilbert D.G."/>
            <person name="Choi J.-H."/>
            <person name="Mockaitis K."/>
            <person name="Colbourne J."/>
            <person name="Pfrender M."/>
        </authorList>
    </citation>
    <scope>NUCLEOTIDE SEQUENCE [LARGE SCALE GENOMIC DNA]</scope>
    <source>
        <strain evidence="2 3">Xinb3</strain>
        <tissue evidence="2">Complete organism</tissue>
    </source>
</reference>
<organism evidence="2 3">
    <name type="scientific">Daphnia magna</name>
    <dbReference type="NCBI Taxonomy" id="35525"/>
    <lineage>
        <taxon>Eukaryota</taxon>
        <taxon>Metazoa</taxon>
        <taxon>Ecdysozoa</taxon>
        <taxon>Arthropoda</taxon>
        <taxon>Crustacea</taxon>
        <taxon>Branchiopoda</taxon>
        <taxon>Diplostraca</taxon>
        <taxon>Cladocera</taxon>
        <taxon>Anomopoda</taxon>
        <taxon>Daphniidae</taxon>
        <taxon>Daphnia</taxon>
    </lineage>
</organism>
<evidence type="ECO:0000313" key="2">
    <source>
        <dbReference type="EMBL" id="KZR99362.1"/>
    </source>
</evidence>
<evidence type="ECO:0000256" key="1">
    <source>
        <dbReference type="SAM" id="MobiDB-lite"/>
    </source>
</evidence>
<dbReference type="PANTHER" id="PTHR33198">
    <property type="entry name" value="ANK_REP_REGION DOMAIN-CONTAINING PROTEIN-RELATED"/>
    <property type="match status" value="1"/>
</dbReference>
<name>A0A162EZW1_9CRUS</name>
<sequence>MAAPAAVQQATANPPKAFKPYGSPPPFDLEAERDSFPVWMERWNIFIALSTIDEVLDAAAQPAYKTNQLKSCLSTATLQAVLSAGLTAVQLADHVDIIDLLRTRCNAGRNRHVWRHQFASCSQFSNQSADNWLCNLRDLSRKCDFNQDCCGNCEPTRILGQVISGVEDNAVRIKLLEMGDALTLDQVITILRSAETSRLQAASLQQSDHAINAIRRSTFKSNKDSTDIDKKVRFAQDNKSSEKSTTAPCRYCGGPRRHSKLRCLAYGKECDNCGKFNHFSSVCEGPTKSVGSIHIQQVTSASNDESVLIQIAALPNGPTFSTRGLPDTGSQLDAISHSMYQASFANIPLIPGAQACMAIGSAIKCLGAFKATIDWMADDGISRPVPSTIHVLENLQQPVLCTATQRRLGMLQ</sequence>
<gene>
    <name evidence="2" type="ORF">APZ42_004799</name>
</gene>
<feature type="compositionally biased region" description="Low complexity" evidence="1">
    <location>
        <begin position="1"/>
        <end position="15"/>
    </location>
</feature>
<dbReference type="EMBL" id="LRGB01013858">
    <property type="protein sequence ID" value="KZR99362.1"/>
    <property type="molecule type" value="Genomic_DNA"/>
</dbReference>
<protein>
    <recommendedName>
        <fullName evidence="4">CCHC-type domain-containing protein</fullName>
    </recommendedName>
</protein>
<proteinExistence type="predicted"/>
<comment type="caution">
    <text evidence="2">The sequence shown here is derived from an EMBL/GenBank/DDBJ whole genome shotgun (WGS) entry which is preliminary data.</text>
</comment>
<accession>A0A162EZW1</accession>
<dbReference type="STRING" id="35525.A0A162EZW1"/>
<evidence type="ECO:0008006" key="4">
    <source>
        <dbReference type="Google" id="ProtNLM"/>
    </source>
</evidence>